<dbReference type="SMART" id="SM00432">
    <property type="entry name" value="MADS"/>
    <property type="match status" value="1"/>
</dbReference>
<protein>
    <submittedName>
        <fullName evidence="9">Uncharacterized protein</fullName>
    </submittedName>
</protein>
<dbReference type="Gene3D" id="3.40.1810.10">
    <property type="entry name" value="Transcription factor, MADS-box"/>
    <property type="match status" value="1"/>
</dbReference>
<dbReference type="GO" id="GO:0045944">
    <property type="term" value="P:positive regulation of transcription by RNA polymerase II"/>
    <property type="evidence" value="ECO:0007669"/>
    <property type="project" value="InterPro"/>
</dbReference>
<keyword evidence="5" id="KW-0539">Nucleus</keyword>
<sequence length="237" mass="26509">MAREKIKIRKIDNATARQVTFSKRRKGLFKKAQELAILCDAEVGLIIFSSTGKLFQFSSSSMKEIIEKHSLQSKNIPRVDQPSLVLQLDNSDDGARLNKQASELTIQLRNLRGENIENLDIEQLQKIESTLECGLSRVLEKKEQKIVEQINDLQQKGLKLIEENARLRNQISALHVETTWESVAGNTDPENAENAVIEDGQSSECVSNISHLGGSQDLNESADPSLKLGLPFSSIWK</sequence>
<evidence type="ECO:0000256" key="4">
    <source>
        <dbReference type="ARBA" id="ARBA00023163"/>
    </source>
</evidence>
<dbReference type="FunFam" id="3.40.1810.10:FF:000007">
    <property type="entry name" value="Transcription factor, MADS-box"/>
    <property type="match status" value="1"/>
</dbReference>
<dbReference type="Pfam" id="PF01486">
    <property type="entry name" value="K-box"/>
    <property type="match status" value="1"/>
</dbReference>
<dbReference type="PROSITE" id="PS51297">
    <property type="entry name" value="K_BOX"/>
    <property type="match status" value="1"/>
</dbReference>
<dbReference type="PANTHER" id="PTHR48019">
    <property type="entry name" value="SERUM RESPONSE FACTOR HOMOLOG"/>
    <property type="match status" value="1"/>
</dbReference>
<evidence type="ECO:0000256" key="6">
    <source>
        <dbReference type="SAM" id="Coils"/>
    </source>
</evidence>
<evidence type="ECO:0000313" key="10">
    <source>
        <dbReference type="Proteomes" id="UP000829196"/>
    </source>
</evidence>
<dbReference type="Proteomes" id="UP000829196">
    <property type="component" value="Unassembled WGS sequence"/>
</dbReference>
<feature type="domain" description="MADS-box" evidence="7">
    <location>
        <begin position="1"/>
        <end position="61"/>
    </location>
</feature>
<comment type="caution">
    <text evidence="9">The sequence shown here is derived from an EMBL/GenBank/DDBJ whole genome shotgun (WGS) entry which is preliminary data.</text>
</comment>
<evidence type="ECO:0000313" key="9">
    <source>
        <dbReference type="EMBL" id="KAI0498542.1"/>
    </source>
</evidence>
<dbReference type="InterPro" id="IPR036879">
    <property type="entry name" value="TF_MADSbox_sf"/>
</dbReference>
<dbReference type="GO" id="GO:0000977">
    <property type="term" value="F:RNA polymerase II transcription regulatory region sequence-specific DNA binding"/>
    <property type="evidence" value="ECO:0007669"/>
    <property type="project" value="InterPro"/>
</dbReference>
<dbReference type="AlphaFoldDB" id="A0A8T3AS44"/>
<dbReference type="SMR" id="A0A8T3AS44"/>
<dbReference type="GO" id="GO:0005634">
    <property type="term" value="C:nucleus"/>
    <property type="evidence" value="ECO:0007669"/>
    <property type="project" value="UniProtKB-SubCell"/>
</dbReference>
<dbReference type="InterPro" id="IPR002487">
    <property type="entry name" value="TF_Kbox"/>
</dbReference>
<evidence type="ECO:0000256" key="2">
    <source>
        <dbReference type="ARBA" id="ARBA00023015"/>
    </source>
</evidence>
<reference evidence="9" key="1">
    <citation type="journal article" date="2022" name="Front. Genet.">
        <title>Chromosome-Scale Assembly of the Dendrobium nobile Genome Provides Insights Into the Molecular Mechanism of the Biosynthesis of the Medicinal Active Ingredient of Dendrobium.</title>
        <authorList>
            <person name="Xu Q."/>
            <person name="Niu S.-C."/>
            <person name="Li K.-L."/>
            <person name="Zheng P.-J."/>
            <person name="Zhang X.-J."/>
            <person name="Jia Y."/>
            <person name="Liu Y."/>
            <person name="Niu Y.-X."/>
            <person name="Yu L.-H."/>
            <person name="Chen D.-F."/>
            <person name="Zhang G.-Q."/>
        </authorList>
    </citation>
    <scope>NUCLEOTIDE SEQUENCE</scope>
    <source>
        <tissue evidence="9">Leaf</tissue>
    </source>
</reference>
<keyword evidence="6" id="KW-0175">Coiled coil</keyword>
<evidence type="ECO:0000256" key="3">
    <source>
        <dbReference type="ARBA" id="ARBA00023125"/>
    </source>
</evidence>
<dbReference type="Pfam" id="PF00319">
    <property type="entry name" value="SRF-TF"/>
    <property type="match status" value="1"/>
</dbReference>
<dbReference type="GO" id="GO:0046983">
    <property type="term" value="F:protein dimerization activity"/>
    <property type="evidence" value="ECO:0007669"/>
    <property type="project" value="InterPro"/>
</dbReference>
<accession>A0A8T3AS44</accession>
<keyword evidence="4" id="KW-0804">Transcription</keyword>
<dbReference type="InterPro" id="IPR050142">
    <property type="entry name" value="MADS-box/MEF2_TF"/>
</dbReference>
<dbReference type="PRINTS" id="PR00404">
    <property type="entry name" value="MADSDOMAIN"/>
</dbReference>
<dbReference type="InterPro" id="IPR002100">
    <property type="entry name" value="TF_MADSbox"/>
</dbReference>
<dbReference type="InterPro" id="IPR033896">
    <property type="entry name" value="MEF2-like_N"/>
</dbReference>
<evidence type="ECO:0000256" key="1">
    <source>
        <dbReference type="ARBA" id="ARBA00004123"/>
    </source>
</evidence>
<comment type="subcellular location">
    <subcellularLocation>
        <location evidence="1">Nucleus</location>
    </subcellularLocation>
</comment>
<dbReference type="SUPFAM" id="SSF55455">
    <property type="entry name" value="SRF-like"/>
    <property type="match status" value="1"/>
</dbReference>
<gene>
    <name evidence="9" type="ORF">KFK09_019430</name>
</gene>
<dbReference type="PROSITE" id="PS50066">
    <property type="entry name" value="MADS_BOX_2"/>
    <property type="match status" value="1"/>
</dbReference>
<dbReference type="OrthoDB" id="1898716at2759"/>
<dbReference type="PROSITE" id="PS00350">
    <property type="entry name" value="MADS_BOX_1"/>
    <property type="match status" value="1"/>
</dbReference>
<evidence type="ECO:0000259" key="8">
    <source>
        <dbReference type="PROSITE" id="PS51297"/>
    </source>
</evidence>
<evidence type="ECO:0000256" key="5">
    <source>
        <dbReference type="ARBA" id="ARBA00023242"/>
    </source>
</evidence>
<name>A0A8T3AS44_DENNO</name>
<feature type="domain" description="K-box" evidence="8">
    <location>
        <begin position="87"/>
        <end position="177"/>
    </location>
</feature>
<keyword evidence="10" id="KW-1185">Reference proteome</keyword>
<organism evidence="9 10">
    <name type="scientific">Dendrobium nobile</name>
    <name type="common">Orchid</name>
    <dbReference type="NCBI Taxonomy" id="94219"/>
    <lineage>
        <taxon>Eukaryota</taxon>
        <taxon>Viridiplantae</taxon>
        <taxon>Streptophyta</taxon>
        <taxon>Embryophyta</taxon>
        <taxon>Tracheophyta</taxon>
        <taxon>Spermatophyta</taxon>
        <taxon>Magnoliopsida</taxon>
        <taxon>Liliopsida</taxon>
        <taxon>Asparagales</taxon>
        <taxon>Orchidaceae</taxon>
        <taxon>Epidendroideae</taxon>
        <taxon>Malaxideae</taxon>
        <taxon>Dendrobiinae</taxon>
        <taxon>Dendrobium</taxon>
    </lineage>
</organism>
<dbReference type="GO" id="GO:0003700">
    <property type="term" value="F:DNA-binding transcription factor activity"/>
    <property type="evidence" value="ECO:0007669"/>
    <property type="project" value="InterPro"/>
</dbReference>
<feature type="coiled-coil region" evidence="6">
    <location>
        <begin position="94"/>
        <end position="170"/>
    </location>
</feature>
<dbReference type="CDD" id="cd00265">
    <property type="entry name" value="MADS_MEF2_like"/>
    <property type="match status" value="1"/>
</dbReference>
<keyword evidence="3" id="KW-0238">DNA-binding</keyword>
<dbReference type="EMBL" id="JAGYWB010000014">
    <property type="protein sequence ID" value="KAI0498542.1"/>
    <property type="molecule type" value="Genomic_DNA"/>
</dbReference>
<keyword evidence="2" id="KW-0805">Transcription regulation</keyword>
<evidence type="ECO:0000259" key="7">
    <source>
        <dbReference type="PROSITE" id="PS50066"/>
    </source>
</evidence>
<proteinExistence type="predicted"/>